<gene>
    <name evidence="4" type="ORF">GCM10009663_23250</name>
</gene>
<dbReference type="InterPro" id="IPR016181">
    <property type="entry name" value="Acyl_CoA_acyltransferase"/>
</dbReference>
<sequence>MNVAAPDTWSIAPAPVDDPDARTVLHAYLDELISRYYGRPAEEAEIAHEAGDGADLLGDRGVFLVARAGGAPVACAGVRWLAADTGELTRVFVTRPARRGGAGRRLVTAAEEVARARGVRRMLLNTRRDLTEAIALYTCLGYRPTDPYGDDPYAELWFSKELV</sequence>
<keyword evidence="1" id="KW-0808">Transferase</keyword>
<dbReference type="CDD" id="cd04301">
    <property type="entry name" value="NAT_SF"/>
    <property type="match status" value="1"/>
</dbReference>
<feature type="domain" description="N-acetyltransferase" evidence="3">
    <location>
        <begin position="16"/>
        <end position="163"/>
    </location>
</feature>
<dbReference type="SUPFAM" id="SSF55729">
    <property type="entry name" value="Acyl-CoA N-acyltransferases (Nat)"/>
    <property type="match status" value="1"/>
</dbReference>
<evidence type="ECO:0000259" key="3">
    <source>
        <dbReference type="PROSITE" id="PS51186"/>
    </source>
</evidence>
<evidence type="ECO:0000256" key="2">
    <source>
        <dbReference type="ARBA" id="ARBA00023315"/>
    </source>
</evidence>
<dbReference type="InterPro" id="IPR000182">
    <property type="entry name" value="GNAT_dom"/>
</dbReference>
<dbReference type="InterPro" id="IPR050832">
    <property type="entry name" value="Bact_Acetyltransf"/>
</dbReference>
<name>A0ABP4E0W1_9ACTN</name>
<protein>
    <recommendedName>
        <fullName evidence="3">N-acetyltransferase domain-containing protein</fullName>
    </recommendedName>
</protein>
<accession>A0ABP4E0W1</accession>
<reference evidence="5" key="1">
    <citation type="journal article" date="2019" name="Int. J. Syst. Evol. Microbiol.">
        <title>The Global Catalogue of Microorganisms (GCM) 10K type strain sequencing project: providing services to taxonomists for standard genome sequencing and annotation.</title>
        <authorList>
            <consortium name="The Broad Institute Genomics Platform"/>
            <consortium name="The Broad Institute Genome Sequencing Center for Infectious Disease"/>
            <person name="Wu L."/>
            <person name="Ma J."/>
        </authorList>
    </citation>
    <scope>NUCLEOTIDE SEQUENCE [LARGE SCALE GENOMIC DNA]</scope>
    <source>
        <strain evidence="5">JCM 13002</strain>
    </source>
</reference>
<evidence type="ECO:0000313" key="4">
    <source>
        <dbReference type="EMBL" id="GAA1080063.1"/>
    </source>
</evidence>
<comment type="caution">
    <text evidence="4">The sequence shown here is derived from an EMBL/GenBank/DDBJ whole genome shotgun (WGS) entry which is preliminary data.</text>
</comment>
<evidence type="ECO:0000256" key="1">
    <source>
        <dbReference type="ARBA" id="ARBA00022679"/>
    </source>
</evidence>
<dbReference type="PANTHER" id="PTHR43877:SF2">
    <property type="entry name" value="AMINOALKYLPHOSPHONATE N-ACETYLTRANSFERASE-RELATED"/>
    <property type="match status" value="1"/>
</dbReference>
<keyword evidence="5" id="KW-1185">Reference proteome</keyword>
<dbReference type="EMBL" id="BAAALD010000016">
    <property type="protein sequence ID" value="GAA1080063.1"/>
    <property type="molecule type" value="Genomic_DNA"/>
</dbReference>
<dbReference type="PROSITE" id="PS51186">
    <property type="entry name" value="GNAT"/>
    <property type="match status" value="1"/>
</dbReference>
<dbReference type="Pfam" id="PF00583">
    <property type="entry name" value="Acetyltransf_1"/>
    <property type="match status" value="1"/>
</dbReference>
<dbReference type="Proteomes" id="UP001499987">
    <property type="component" value="Unassembled WGS sequence"/>
</dbReference>
<keyword evidence="2" id="KW-0012">Acyltransferase</keyword>
<organism evidence="4 5">
    <name type="scientific">Kitasatospora arboriphila</name>
    <dbReference type="NCBI Taxonomy" id="258052"/>
    <lineage>
        <taxon>Bacteria</taxon>
        <taxon>Bacillati</taxon>
        <taxon>Actinomycetota</taxon>
        <taxon>Actinomycetes</taxon>
        <taxon>Kitasatosporales</taxon>
        <taxon>Streptomycetaceae</taxon>
        <taxon>Kitasatospora</taxon>
    </lineage>
</organism>
<evidence type="ECO:0000313" key="5">
    <source>
        <dbReference type="Proteomes" id="UP001499987"/>
    </source>
</evidence>
<dbReference type="PANTHER" id="PTHR43877">
    <property type="entry name" value="AMINOALKYLPHOSPHONATE N-ACETYLTRANSFERASE-RELATED-RELATED"/>
    <property type="match status" value="1"/>
</dbReference>
<dbReference type="RefSeq" id="WP_344623452.1">
    <property type="nucleotide sequence ID" value="NZ_BAAALD010000016.1"/>
</dbReference>
<dbReference type="Gene3D" id="3.40.630.30">
    <property type="match status" value="1"/>
</dbReference>
<proteinExistence type="predicted"/>